<dbReference type="eggNOG" id="arCOG02053">
    <property type="taxonomic scope" value="Archaea"/>
</dbReference>
<evidence type="ECO:0000256" key="1">
    <source>
        <dbReference type="ARBA" id="ARBA00008791"/>
    </source>
</evidence>
<evidence type="ECO:0000313" key="9">
    <source>
        <dbReference type="Proteomes" id="UP000027075"/>
    </source>
</evidence>
<reference evidence="4 9" key="4">
    <citation type="submission" date="2014-04" db="EMBL/GenBank/DDBJ databases">
        <title>Transcriptional profiles of Haloferax mediterranei on the basis of nitrogen availability.</title>
        <authorList>
            <person name="Bautista V."/>
        </authorList>
    </citation>
    <scope>NUCLEOTIDE SEQUENCE [LARGE SCALE GENOMIC DNA]</scope>
    <source>
        <strain evidence="4">ATCC 33500</strain>
        <strain evidence="9">ATCC 33500 / DSM 1411 / JCM 8866 / NBRC 14739 / NCIMB 2177 / R-4</strain>
    </source>
</reference>
<proteinExistence type="inferred from homology"/>
<feature type="domain" description="UspA" evidence="2">
    <location>
        <begin position="1"/>
        <end position="142"/>
    </location>
</feature>
<keyword evidence="8" id="KW-1185">Reference proteome</keyword>
<dbReference type="AlphaFoldDB" id="I3R355"/>
<evidence type="ECO:0000313" key="8">
    <source>
        <dbReference type="Proteomes" id="UP000011603"/>
    </source>
</evidence>
<dbReference type="Proteomes" id="UP000299011">
    <property type="component" value="Chromosome"/>
</dbReference>
<gene>
    <name evidence="3" type="primary">uspA</name>
    <name evidence="3" type="ordered locus">HFX_0946</name>
    <name evidence="4" type="ORF">BM92_04490</name>
    <name evidence="5" type="ORF">C439_05740</name>
    <name evidence="6" type="ORF">E6P09_07780</name>
</gene>
<dbReference type="InterPro" id="IPR006015">
    <property type="entry name" value="Universal_stress_UspA"/>
</dbReference>
<evidence type="ECO:0000313" key="5">
    <source>
        <dbReference type="EMBL" id="EMA03476.1"/>
    </source>
</evidence>
<dbReference type="HOGENOM" id="CLU_049301_11_0_2"/>
<dbReference type="EMBL" id="CP007551">
    <property type="protein sequence ID" value="AHZ21965.1"/>
    <property type="molecule type" value="Genomic_DNA"/>
</dbReference>
<dbReference type="PATRIC" id="fig|523841.21.peg.1164"/>
<dbReference type="InterPro" id="IPR014729">
    <property type="entry name" value="Rossmann-like_a/b/a_fold"/>
</dbReference>
<reference evidence="3" key="5">
    <citation type="submission" date="2014-05" db="EMBL/GenBank/DDBJ databases">
        <authorList>
            <person name="Wang L."/>
            <person name="Yang H."/>
            <person name="Xiang H."/>
        </authorList>
    </citation>
    <scope>NUCLEOTIDE SEQUENCE</scope>
    <source>
        <strain evidence="3">CGMCC 1.2087</strain>
    </source>
</reference>
<dbReference type="RefSeq" id="WP_004572725.1">
    <property type="nucleotide sequence ID" value="NC_017941.2"/>
</dbReference>
<protein>
    <submittedName>
        <fullName evidence="3 5">Universal stress protein</fullName>
    </submittedName>
    <submittedName>
        <fullName evidence="4">Universal stress protein UspA</fullName>
    </submittedName>
</protein>
<dbReference type="EMBL" id="CP039139">
    <property type="protein sequence ID" value="QCQ75165.1"/>
    <property type="molecule type" value="Genomic_DNA"/>
</dbReference>
<evidence type="ECO:0000259" key="2">
    <source>
        <dbReference type="Pfam" id="PF00582"/>
    </source>
</evidence>
<evidence type="ECO:0000313" key="10">
    <source>
        <dbReference type="Proteomes" id="UP000299011"/>
    </source>
</evidence>
<dbReference type="Proteomes" id="UP000027075">
    <property type="component" value="Chromosome"/>
</dbReference>
<dbReference type="CDD" id="cd00293">
    <property type="entry name" value="USP-like"/>
    <property type="match status" value="1"/>
</dbReference>
<comment type="similarity">
    <text evidence="1">Belongs to the universal stress protein A family.</text>
</comment>
<dbReference type="Gene3D" id="3.40.50.620">
    <property type="entry name" value="HUPs"/>
    <property type="match status" value="1"/>
</dbReference>
<accession>I3R355</accession>
<dbReference type="Pfam" id="PF00582">
    <property type="entry name" value="Usp"/>
    <property type="match status" value="1"/>
</dbReference>
<dbReference type="PaxDb" id="523841-HFX_0946"/>
<evidence type="ECO:0000313" key="3">
    <source>
        <dbReference type="EMBL" id="AFK18665.1"/>
    </source>
</evidence>
<sequence length="143" mass="15130">MYETILVPTDGSSRSRAAANHAIDIASTYGATVHVLSVIDSSDLGLWTSADVPIEQVKEDLRDDAETAIEDVVALADGLDVPSEADIRIGVPSREILDTADEVGADLIVMATHGRTGLRHAILGSTTERVVRVSDVPVLTVRA</sequence>
<dbReference type="PIRSF" id="PIRSF006276">
    <property type="entry name" value="UspA"/>
    <property type="match status" value="1"/>
</dbReference>
<dbReference type="EMBL" id="CP001868">
    <property type="protein sequence ID" value="AFK18665.1"/>
    <property type="molecule type" value="Genomic_DNA"/>
</dbReference>
<dbReference type="Proteomes" id="UP000006469">
    <property type="component" value="Chromosome"/>
</dbReference>
<reference evidence="5 8" key="3">
    <citation type="journal article" date="2014" name="PLoS Genet.">
        <title>Phylogenetically driven sequencing of extremely halophilic archaea reveals strategies for static and dynamic osmo-response.</title>
        <authorList>
            <person name="Becker E.A."/>
            <person name="Seitzer P.M."/>
            <person name="Tritt A."/>
            <person name="Larsen D."/>
            <person name="Krusor M."/>
            <person name="Yao A.I."/>
            <person name="Wu D."/>
            <person name="Madern D."/>
            <person name="Eisen J.A."/>
            <person name="Darling A.E."/>
            <person name="Facciotti M.T."/>
        </authorList>
    </citation>
    <scope>NUCLEOTIDE SEQUENCE [LARGE SCALE GENOMIC DNA]</scope>
    <source>
        <strain evidence="5">ATCC 33500</strain>
        <strain evidence="8">ATCC 33500 / DSM 1411 / JCM 8866 / NBRC 14739 / NCIMB 2177 / R-4</strain>
    </source>
</reference>
<dbReference type="EMBL" id="AOLO01000006">
    <property type="protein sequence ID" value="EMA03476.1"/>
    <property type="molecule type" value="Genomic_DNA"/>
</dbReference>
<dbReference type="InterPro" id="IPR006016">
    <property type="entry name" value="UspA"/>
</dbReference>
<reference evidence="6 10" key="6">
    <citation type="submission" date="2019-04" db="EMBL/GenBank/DDBJ databases">
        <title>Methylomes of two halophilic Archaea, Haloarcula marismortui and Haloferax mediterranei.</title>
        <authorList>
            <person name="DasSarma S."/>
            <person name="DasSarma P."/>
            <person name="DasSarma S."/>
            <person name="Fomenkov A."/>
            <person name="Vincze T."/>
            <person name="Anton B.P."/>
            <person name="Roberts R.J."/>
        </authorList>
    </citation>
    <scope>NUCLEOTIDE SEQUENCE [LARGE SCALE GENOMIC DNA]</scope>
    <source>
        <strain evidence="6">ATCC 33500</strain>
        <strain evidence="10">ATCC 33500 / DSM 1411 / JCM 8866 / NBRC 14739 / NCIMB 2177 / R-4</strain>
    </source>
</reference>
<evidence type="ECO:0000313" key="4">
    <source>
        <dbReference type="EMBL" id="AHZ21965.1"/>
    </source>
</evidence>
<dbReference type="SUPFAM" id="SSF52402">
    <property type="entry name" value="Adenine nucleotide alpha hydrolases-like"/>
    <property type="match status" value="1"/>
</dbReference>
<dbReference type="KEGG" id="hme:HFX_0946"/>
<dbReference type="PANTHER" id="PTHR46268:SF6">
    <property type="entry name" value="UNIVERSAL STRESS PROTEIN UP12"/>
    <property type="match status" value="1"/>
</dbReference>
<dbReference type="STRING" id="523841.HFX_0946"/>
<dbReference type="OrthoDB" id="105697at2157"/>
<reference evidence="3 7" key="2">
    <citation type="journal article" date="2012" name="J. Bacteriol.">
        <title>Complete genome sequence of the metabolically versatile halophilic archaeon Haloferax mediterranei, a poly(3-hydroxybutyrate-co-3-hydroxyvalerate) producer.</title>
        <authorList>
            <person name="Han J."/>
            <person name="Zhang F."/>
            <person name="Hou J."/>
            <person name="Liu X."/>
            <person name="Li M."/>
            <person name="Liu H."/>
            <person name="Cai L."/>
            <person name="Zhang B."/>
            <person name="Chen Y."/>
            <person name="Zhou J."/>
            <person name="Hu S."/>
            <person name="Xiang H."/>
        </authorList>
    </citation>
    <scope>NUCLEOTIDE SEQUENCE [LARGE SCALE GENOMIC DNA]</scope>
    <source>
        <strain evidence="7">ATCC 33500 / DSM 1411 / JCM 8866 / NBRC 14739 / NCIMB 2177 / R-4</strain>
        <strain evidence="3">CGMCC 1.2087</strain>
    </source>
</reference>
<dbReference type="Proteomes" id="UP000011603">
    <property type="component" value="Unassembled WGS sequence"/>
</dbReference>
<organism evidence="3 7">
    <name type="scientific">Haloferax mediterranei (strain ATCC 33500 / DSM 1411 / JCM 8866 / NBRC 14739 / NCIMB 2177 / R-4)</name>
    <name type="common">Halobacterium mediterranei</name>
    <dbReference type="NCBI Taxonomy" id="523841"/>
    <lineage>
        <taxon>Archaea</taxon>
        <taxon>Methanobacteriati</taxon>
        <taxon>Methanobacteriota</taxon>
        <taxon>Stenosarchaea group</taxon>
        <taxon>Halobacteria</taxon>
        <taxon>Halobacteriales</taxon>
        <taxon>Haloferacaceae</taxon>
        <taxon>Haloferax</taxon>
    </lineage>
</organism>
<dbReference type="GeneID" id="40156307"/>
<dbReference type="PRINTS" id="PR01438">
    <property type="entry name" value="UNVRSLSTRESS"/>
</dbReference>
<dbReference type="PANTHER" id="PTHR46268">
    <property type="entry name" value="STRESS RESPONSE PROTEIN NHAX"/>
    <property type="match status" value="1"/>
</dbReference>
<evidence type="ECO:0000313" key="7">
    <source>
        <dbReference type="Proteomes" id="UP000006469"/>
    </source>
</evidence>
<reference evidence="3" key="1">
    <citation type="journal article" date="2012" name="Appl. Environ. Microbiol.">
        <title>Identification of the haloarchaeal phasin (PhaP) that functions in polyhydroxyalkanoate accumulation and granule formation in Haloferax mediterranei.</title>
        <authorList>
            <person name="Cai S."/>
            <person name="Cai L."/>
            <person name="Liu H."/>
            <person name="Liu X."/>
            <person name="Han J."/>
            <person name="Zhou J."/>
            <person name="Xiang H."/>
        </authorList>
    </citation>
    <scope>NUCLEOTIDE SEQUENCE</scope>
    <source>
        <strain evidence="3">CGMCC 1.2087</strain>
    </source>
</reference>
<evidence type="ECO:0000313" key="6">
    <source>
        <dbReference type="EMBL" id="QCQ75165.1"/>
    </source>
</evidence>
<name>I3R355_HALMT</name>